<proteinExistence type="predicted"/>
<sequence length="209" mass="24100">MCDSTASSEDVISPNERIDLFSIGSSIDFGSCVSVGLQFIHKKFLSVGINPNELEAEEEWWIESVAFIEQQQKERLQQSVLEKGIPMCDTVIEEKVTRTNLDSEKFDMILNMMQQIVSSKRKWSSKEDEATQPPHDHDEEELKEYRNENIDDFDVKAADTPGPPSVEIVERPKRTIKPSSNVLSLYIVFKKKQRKKNDVFDMKKVKRMV</sequence>
<reference evidence="2" key="1">
    <citation type="journal article" date="2022" name="Mol. Ecol. Resour.">
        <title>The genomes of chicory, endive, great burdock and yacon provide insights into Asteraceae palaeo-polyploidization history and plant inulin production.</title>
        <authorList>
            <person name="Fan W."/>
            <person name="Wang S."/>
            <person name="Wang H."/>
            <person name="Wang A."/>
            <person name="Jiang F."/>
            <person name="Liu H."/>
            <person name="Zhao H."/>
            <person name="Xu D."/>
            <person name="Zhang Y."/>
        </authorList>
    </citation>
    <scope>NUCLEOTIDE SEQUENCE [LARGE SCALE GENOMIC DNA]</scope>
    <source>
        <strain evidence="2">cv. Yunnan</strain>
    </source>
</reference>
<accession>A0ACB9DAZ3</accession>
<keyword evidence="2" id="KW-1185">Reference proteome</keyword>
<evidence type="ECO:0000313" key="1">
    <source>
        <dbReference type="EMBL" id="KAI3743814.1"/>
    </source>
</evidence>
<reference evidence="1 2" key="2">
    <citation type="journal article" date="2022" name="Mol. Ecol. Resour.">
        <title>The genomes of chicory, endive, great burdock and yacon provide insights into Asteraceae paleo-polyploidization history and plant inulin production.</title>
        <authorList>
            <person name="Fan W."/>
            <person name="Wang S."/>
            <person name="Wang H."/>
            <person name="Wang A."/>
            <person name="Jiang F."/>
            <person name="Liu H."/>
            <person name="Zhao H."/>
            <person name="Xu D."/>
            <person name="Zhang Y."/>
        </authorList>
    </citation>
    <scope>NUCLEOTIDE SEQUENCE [LARGE SCALE GENOMIC DNA]</scope>
    <source>
        <strain evidence="2">cv. Yunnan</strain>
        <tissue evidence="1">Leaves</tissue>
    </source>
</reference>
<name>A0ACB9DAZ3_9ASTR</name>
<gene>
    <name evidence="1" type="ORF">L1987_56881</name>
</gene>
<comment type="caution">
    <text evidence="1">The sequence shown here is derived from an EMBL/GenBank/DDBJ whole genome shotgun (WGS) entry which is preliminary data.</text>
</comment>
<evidence type="ECO:0000313" key="2">
    <source>
        <dbReference type="Proteomes" id="UP001056120"/>
    </source>
</evidence>
<dbReference type="Proteomes" id="UP001056120">
    <property type="component" value="Linkage Group LG19"/>
</dbReference>
<dbReference type="EMBL" id="CM042036">
    <property type="protein sequence ID" value="KAI3743814.1"/>
    <property type="molecule type" value="Genomic_DNA"/>
</dbReference>
<protein>
    <submittedName>
        <fullName evidence="1">Uncharacterized protein</fullName>
    </submittedName>
</protein>
<organism evidence="1 2">
    <name type="scientific">Smallanthus sonchifolius</name>
    <dbReference type="NCBI Taxonomy" id="185202"/>
    <lineage>
        <taxon>Eukaryota</taxon>
        <taxon>Viridiplantae</taxon>
        <taxon>Streptophyta</taxon>
        <taxon>Embryophyta</taxon>
        <taxon>Tracheophyta</taxon>
        <taxon>Spermatophyta</taxon>
        <taxon>Magnoliopsida</taxon>
        <taxon>eudicotyledons</taxon>
        <taxon>Gunneridae</taxon>
        <taxon>Pentapetalae</taxon>
        <taxon>asterids</taxon>
        <taxon>campanulids</taxon>
        <taxon>Asterales</taxon>
        <taxon>Asteraceae</taxon>
        <taxon>Asteroideae</taxon>
        <taxon>Heliantheae alliance</taxon>
        <taxon>Millerieae</taxon>
        <taxon>Smallanthus</taxon>
    </lineage>
</organism>